<feature type="chain" id="PRO_5025648634" description="Secreted protein" evidence="1">
    <location>
        <begin position="22"/>
        <end position="91"/>
    </location>
</feature>
<sequence>MHNSMVCLLIVCARLHVLVYEGPTIVYQRPVIARAIGWGAMRCQSKVAAKNMLARVVYTERVGRATILDSFRDASGKLILRLQSLVASPHL</sequence>
<protein>
    <recommendedName>
        <fullName evidence="4">Secreted protein</fullName>
    </recommendedName>
</protein>
<organism evidence="2 3">
    <name type="scientific">Ophiobolus disseminans</name>
    <dbReference type="NCBI Taxonomy" id="1469910"/>
    <lineage>
        <taxon>Eukaryota</taxon>
        <taxon>Fungi</taxon>
        <taxon>Dikarya</taxon>
        <taxon>Ascomycota</taxon>
        <taxon>Pezizomycotina</taxon>
        <taxon>Dothideomycetes</taxon>
        <taxon>Pleosporomycetidae</taxon>
        <taxon>Pleosporales</taxon>
        <taxon>Pleosporineae</taxon>
        <taxon>Phaeosphaeriaceae</taxon>
        <taxon>Ophiobolus</taxon>
    </lineage>
</organism>
<proteinExistence type="predicted"/>
<dbReference type="Proteomes" id="UP000799424">
    <property type="component" value="Unassembled WGS sequence"/>
</dbReference>
<name>A0A6A6ZEM5_9PLEO</name>
<feature type="signal peptide" evidence="1">
    <location>
        <begin position="1"/>
        <end position="21"/>
    </location>
</feature>
<evidence type="ECO:0000256" key="1">
    <source>
        <dbReference type="SAM" id="SignalP"/>
    </source>
</evidence>
<dbReference type="AlphaFoldDB" id="A0A6A6ZEM5"/>
<accession>A0A6A6ZEM5</accession>
<evidence type="ECO:0000313" key="3">
    <source>
        <dbReference type="Proteomes" id="UP000799424"/>
    </source>
</evidence>
<evidence type="ECO:0008006" key="4">
    <source>
        <dbReference type="Google" id="ProtNLM"/>
    </source>
</evidence>
<keyword evidence="1" id="KW-0732">Signal</keyword>
<keyword evidence="3" id="KW-1185">Reference proteome</keyword>
<dbReference type="EMBL" id="MU006250">
    <property type="protein sequence ID" value="KAF2818637.1"/>
    <property type="molecule type" value="Genomic_DNA"/>
</dbReference>
<gene>
    <name evidence="2" type="ORF">CC86DRAFT_154934</name>
</gene>
<reference evidence="2" key="1">
    <citation type="journal article" date="2020" name="Stud. Mycol.">
        <title>101 Dothideomycetes genomes: a test case for predicting lifestyles and emergence of pathogens.</title>
        <authorList>
            <person name="Haridas S."/>
            <person name="Albert R."/>
            <person name="Binder M."/>
            <person name="Bloem J."/>
            <person name="Labutti K."/>
            <person name="Salamov A."/>
            <person name="Andreopoulos B."/>
            <person name="Baker S."/>
            <person name="Barry K."/>
            <person name="Bills G."/>
            <person name="Bluhm B."/>
            <person name="Cannon C."/>
            <person name="Castanera R."/>
            <person name="Culley D."/>
            <person name="Daum C."/>
            <person name="Ezra D."/>
            <person name="Gonzalez J."/>
            <person name="Henrissat B."/>
            <person name="Kuo A."/>
            <person name="Liang C."/>
            <person name="Lipzen A."/>
            <person name="Lutzoni F."/>
            <person name="Magnuson J."/>
            <person name="Mondo S."/>
            <person name="Nolan M."/>
            <person name="Ohm R."/>
            <person name="Pangilinan J."/>
            <person name="Park H.-J."/>
            <person name="Ramirez L."/>
            <person name="Alfaro M."/>
            <person name="Sun H."/>
            <person name="Tritt A."/>
            <person name="Yoshinaga Y."/>
            <person name="Zwiers L.-H."/>
            <person name="Turgeon B."/>
            <person name="Goodwin S."/>
            <person name="Spatafora J."/>
            <person name="Crous P."/>
            <person name="Grigoriev I."/>
        </authorList>
    </citation>
    <scope>NUCLEOTIDE SEQUENCE</scope>
    <source>
        <strain evidence="2">CBS 113818</strain>
    </source>
</reference>
<evidence type="ECO:0000313" key="2">
    <source>
        <dbReference type="EMBL" id="KAF2818637.1"/>
    </source>
</evidence>